<reference evidence="1 2" key="1">
    <citation type="submission" date="2019-11" db="EMBL/GenBank/DDBJ databases">
        <title>Whole genome sequence of Oryza granulata.</title>
        <authorList>
            <person name="Li W."/>
        </authorList>
    </citation>
    <scope>NUCLEOTIDE SEQUENCE [LARGE SCALE GENOMIC DNA]</scope>
    <source>
        <strain evidence="2">cv. Menghai</strain>
        <tissue evidence="1">Leaf</tissue>
    </source>
</reference>
<sequence length="95" mass="10166">MQKRSVVEGGRVGEEGACTFSDWRSVGGHGACGFLRSSERSGMLVMMLVARPGDRAWLRGEEELTPAVFAVEYRVRRVLRTGGSRHAGGAAGDAV</sequence>
<accession>A0A6G1FG93</accession>
<protein>
    <submittedName>
        <fullName evidence="1">Uncharacterized protein</fullName>
    </submittedName>
</protein>
<evidence type="ECO:0000313" key="1">
    <source>
        <dbReference type="EMBL" id="KAF0935937.1"/>
    </source>
</evidence>
<organism evidence="1 2">
    <name type="scientific">Oryza meyeriana var. granulata</name>
    <dbReference type="NCBI Taxonomy" id="110450"/>
    <lineage>
        <taxon>Eukaryota</taxon>
        <taxon>Viridiplantae</taxon>
        <taxon>Streptophyta</taxon>
        <taxon>Embryophyta</taxon>
        <taxon>Tracheophyta</taxon>
        <taxon>Spermatophyta</taxon>
        <taxon>Magnoliopsida</taxon>
        <taxon>Liliopsida</taxon>
        <taxon>Poales</taxon>
        <taxon>Poaceae</taxon>
        <taxon>BOP clade</taxon>
        <taxon>Oryzoideae</taxon>
        <taxon>Oryzeae</taxon>
        <taxon>Oryzinae</taxon>
        <taxon>Oryza</taxon>
        <taxon>Oryza meyeriana</taxon>
    </lineage>
</organism>
<name>A0A6G1FG93_9ORYZ</name>
<proteinExistence type="predicted"/>
<evidence type="ECO:0000313" key="2">
    <source>
        <dbReference type="Proteomes" id="UP000479710"/>
    </source>
</evidence>
<keyword evidence="2" id="KW-1185">Reference proteome</keyword>
<gene>
    <name evidence="1" type="ORF">E2562_036928</name>
</gene>
<comment type="caution">
    <text evidence="1">The sequence shown here is derived from an EMBL/GenBank/DDBJ whole genome shotgun (WGS) entry which is preliminary data.</text>
</comment>
<dbReference type="Proteomes" id="UP000479710">
    <property type="component" value="Unassembled WGS sequence"/>
</dbReference>
<dbReference type="EMBL" id="SPHZ02000001">
    <property type="protein sequence ID" value="KAF0935937.1"/>
    <property type="molecule type" value="Genomic_DNA"/>
</dbReference>
<dbReference type="AlphaFoldDB" id="A0A6G1FG93"/>